<evidence type="ECO:0000259" key="4">
    <source>
        <dbReference type="PROSITE" id="PS51914"/>
    </source>
</evidence>
<feature type="signal peptide" evidence="3">
    <location>
        <begin position="1"/>
        <end position="19"/>
    </location>
</feature>
<accession>A0AAN7U1E8</accession>
<evidence type="ECO:0000256" key="3">
    <source>
        <dbReference type="SAM" id="SignalP"/>
    </source>
</evidence>
<dbReference type="CDD" id="cd00603">
    <property type="entry name" value="IPT_PCSR"/>
    <property type="match status" value="1"/>
</dbReference>
<comment type="caution">
    <text evidence="5">The sequence shown here is derived from an EMBL/GenBank/DDBJ whole genome shotgun (WGS) entry which is preliminary data.</text>
</comment>
<dbReference type="InterPro" id="IPR014756">
    <property type="entry name" value="Ig_E-set"/>
</dbReference>
<evidence type="ECO:0000256" key="1">
    <source>
        <dbReference type="ARBA" id="ARBA00022729"/>
    </source>
</evidence>
<keyword evidence="1 3" id="KW-0732">Signal</keyword>
<feature type="chain" id="PRO_5042821409" description="MRH domain-containing protein" evidence="3">
    <location>
        <begin position="20"/>
        <end position="2471"/>
    </location>
</feature>
<dbReference type="PROSITE" id="PS51914">
    <property type="entry name" value="MRH"/>
    <property type="match status" value="3"/>
</dbReference>
<dbReference type="InterPro" id="IPR002909">
    <property type="entry name" value="IPT_dom"/>
</dbReference>
<dbReference type="SUPFAM" id="SSF81296">
    <property type="entry name" value="E set domains"/>
    <property type="match status" value="3"/>
</dbReference>
<dbReference type="Proteomes" id="UP001344447">
    <property type="component" value="Unassembled WGS sequence"/>
</dbReference>
<dbReference type="SUPFAM" id="SSF50911">
    <property type="entry name" value="Mannose 6-phosphate receptor domain"/>
    <property type="match status" value="3"/>
</dbReference>
<sequence length="2471" mass="277514">MKRIILLLFIFYFIQSIYGEIENKNIIIPQNIFLSKSSIFNNFYLANLKVILENKNDLIQINTTTNESGMISFDSSLFKPIKLVFEDNFNQISMVDNYNRLISFDLILNQTTQQYYINNKNKKNNNLIILFKELQQLKSSFNSIIGEYKILIDKKLAIINNFDKFPLKLHGDIFENIYKTTSHQIIKNLKPSLYNQNERNLYGINDFDIEPSQTLSFIKGFLNFLEIVIRMISHNKRQLNPSSLFNEGANVFFDLENQPKHKKDASYFSSPITSFFYDFFESEGSKESTISFLIDILCTNENVHDFNTYFIELLNAVNNDKKQKIYQSFNSNYLCFFDHYCDFVPPKSSSTESTSNSTTIPTPQLKLLSSDLSSATSLETVKEQDSVSVQSLLVLNGDPTTIPFFSLYSSIYTYSETNYDDIIQNIRMNNPHTKDSINRCVFQDSKNRLFDLSPYSGEFGSSYTAVNGFTTLYFSLCQDTPNYCTISGEVGPIQSCILVGGTKYSTGTTLFSNVQFFDNGLTIQYQSAKIYSANCTEATGYHRISNYILKCNPTQTFTILSFIESSPCVYDVTISTKFACPIEGRYLFGSNQYDIRPLRLPSSSNPYSTTEINNFLFNLGGGTVDACNKFSGSNEIVYGCFVFGLEKTVVSFTEKPTVSYLPYSSNSLTSNNILVSFNSSSALVPTTCTTKPEVNVYIGCSNLDFIILNSVNNSKCNYNIYASSKYACPPTRYQIYGSNPSDFKTTQILDLSFLQNRTKNGLIEYRGITVGNVDSFYYHNFGIQPPACPIDNFACQLLSNMNLYSLGKTQYYEHSVDKNVNELLIKSYGIATQNDCAAVGYKRTFRLSLSCNKNEDYKVVSFNENPMCTYNLNVQSKYACQLTVSALYYNRLLDNYIDLRPLRTISSGNFQYSFGVSDTIYFNMGGDAPQCNILGIAYQSCINLTTPLGTFESQQYTIQPNGIDITHRYNSTEIKMLVLQLRCSPSTSTFGITSASFDYIYENSNLYNKYTLVINTKYACPKTISEVYNNSAIQNNPCEYICRTPPRSYTINSITQVLLSNGVCGGEFQTTYTDTQLEALFSQYWVENTIAGNWNSGQFYKYLFNNTSANKQILSKYVISTNNNYCTYSLYTSNFKTFSSILDQSIDLRRLSNQSIQKQVIGGLSITYTLNPNIPSALGLTIISFNNKTCAFLETTLSNAFIPDTIKICPIRDYCRYNCSGITQNELNLLANQNDLNSTLLTIGVCPNELSRFNGTEFNKVIKFFEKRWIDNPTTDNWRSGQFYEYFKLSNVVSKVNTLSKYVDSTTPHYICTYTSSSVKPTSSFDDITKITIDLFKLALKNNLTRKSYSNFDTYFVPSTSNSSYGLSMVFINYKICSFVESPIQDFQSGQILSSCPIGPIVENIEITPPDINVYGRNCPSNTTTLFAYVGSRQATFSSLQNFANNTCKVVFRINSITMDLQNQRIKIYNQFSENIFDSLFDINQYFYFDFPKPTVTQIIYPSANPKYNSLITVIGENFLQASDSSSGLLVAIGDIDVTSTISSLTNTRFTINAIGSGSNFISFFYLNGFNMNIKESVTTFFTFEKPIINSLSKTTGKIGDEITVNGENFFNGSTSIYFADQIADIKQFISDKAIVVIVPDGYYSVDVYAINDGEEISVSTQFTYPTMVIDKVLFDDKHLNTSFINQYWIVGRGLGSIIEEVPDIQIDGVDSDCEIEHCPSDVIADSTIDYSDVCPYLKSQYQYYSSNFDLYICNFPMNVGANRSFEIKLEDNSIYRYTYSYAKPWLSELSITSSNTYGGNCSKSNCAEPIPKVEYLTISGFNFNPMEFISPFYDSNQTVSYWNDRSSVFIGDFESGSIQWLNSTNISCIVPPGIGADLKVVVTIGDQKQENQLLFSYNKPNITNKITVSTDGSSNIKYIGNNFVPAELAESYNKEENKNSSINSITINGKTQYKDIKWINSTSFSFNPVPGIGKNHSVVIKVGGQDSNETKSFSYNPPSVDKKYAYSSPSSGGKVITIKGDDFVPKELKDKVTSNNGTVSINNIFCLRWEWIDSKNVKCTVPPGRGKGLPITVDVQSQANDQNTVFSYYEPQPPSELPNNIGIKLSIFVFVGLLASTLLPITEIALATSALATKTGSLLASTASLAGALEKSLEVGFAAVTKRIIIQVAKDGVKRVSTLALAMVISTQSMGPLFSAQAPIPIPTSNLLSISSIPYSGVFFSTNHNDRIFTVTNQYNETVTCIDNNNYKVNFNQSFICQINSNNNGIKCNNIDFSTEINCGVRSSSASYKFSVPTVAKDSSSLKCEYDVNEKTMLITGQNSPIYCKDETSQYTYNQNSTIFCSNSETQSNIVNCYGDSGEPAHSFVNKVECYNYNKYSSCSKSSLVKASDYSSCFEVPSSEEEPIVITDPTIISEFSDASNQLNCYPNEVEFFYAYNNSLICYNVITGSIDYSDSILHQVQYKVKVCIEKE</sequence>
<evidence type="ECO:0000313" key="6">
    <source>
        <dbReference type="Proteomes" id="UP001344447"/>
    </source>
</evidence>
<evidence type="ECO:0000256" key="2">
    <source>
        <dbReference type="ARBA" id="ARBA00023157"/>
    </source>
</evidence>
<dbReference type="InterPro" id="IPR044865">
    <property type="entry name" value="MRH_dom"/>
</dbReference>
<evidence type="ECO:0000313" key="5">
    <source>
        <dbReference type="EMBL" id="KAK5579897.1"/>
    </source>
</evidence>
<proteinExistence type="predicted"/>
<protein>
    <recommendedName>
        <fullName evidence="4">MRH domain-containing protein</fullName>
    </recommendedName>
</protein>
<dbReference type="SMART" id="SM01404">
    <property type="entry name" value="CIMR"/>
    <property type="match status" value="2"/>
</dbReference>
<dbReference type="Gene3D" id="2.70.130.10">
    <property type="entry name" value="Mannose-6-phosphate receptor binding domain"/>
    <property type="match status" value="2"/>
</dbReference>
<feature type="domain" description="MRH" evidence="4">
    <location>
        <begin position="714"/>
        <end position="882"/>
    </location>
</feature>
<dbReference type="Gene3D" id="2.60.40.10">
    <property type="entry name" value="Immunoglobulins"/>
    <property type="match status" value="3"/>
</dbReference>
<keyword evidence="2" id="KW-1015">Disulfide bond</keyword>
<dbReference type="Pfam" id="PF01833">
    <property type="entry name" value="TIG"/>
    <property type="match status" value="3"/>
</dbReference>
<feature type="domain" description="MRH" evidence="4">
    <location>
        <begin position="438"/>
        <end position="582"/>
    </location>
</feature>
<gene>
    <name evidence="5" type="ORF">RB653_009585</name>
</gene>
<dbReference type="PANTHER" id="PTHR23361:SF19">
    <property type="entry name" value="IPT_TIG DOMAIN-CONTAINING PROTEIN-RELATED"/>
    <property type="match status" value="1"/>
</dbReference>
<dbReference type="InterPro" id="IPR013783">
    <property type="entry name" value="Ig-like_fold"/>
</dbReference>
<reference evidence="5 6" key="1">
    <citation type="submission" date="2023-11" db="EMBL/GenBank/DDBJ databases">
        <title>Dfirmibasis_genome.</title>
        <authorList>
            <person name="Edelbroek B."/>
            <person name="Kjellin J."/>
            <person name="Jerlstrom-Hultqvist J."/>
            <person name="Soderbom F."/>
        </authorList>
    </citation>
    <scope>NUCLEOTIDE SEQUENCE [LARGE SCALE GENOMIC DNA]</scope>
    <source>
        <strain evidence="5 6">TNS-C-14</strain>
    </source>
</reference>
<keyword evidence="6" id="KW-1185">Reference proteome</keyword>
<dbReference type="EMBL" id="JAVFKY010000003">
    <property type="protein sequence ID" value="KAK5579897.1"/>
    <property type="molecule type" value="Genomic_DNA"/>
</dbReference>
<feature type="domain" description="MRH" evidence="4">
    <location>
        <begin position="884"/>
        <end position="1022"/>
    </location>
</feature>
<name>A0AAN7U1E8_9MYCE</name>
<dbReference type="PANTHER" id="PTHR23361">
    <property type="entry name" value="MUCIN"/>
    <property type="match status" value="1"/>
</dbReference>
<dbReference type="InterPro" id="IPR009011">
    <property type="entry name" value="Man6P_isomerase_rcpt-bd_dom_sf"/>
</dbReference>
<organism evidence="5 6">
    <name type="scientific">Dictyostelium firmibasis</name>
    <dbReference type="NCBI Taxonomy" id="79012"/>
    <lineage>
        <taxon>Eukaryota</taxon>
        <taxon>Amoebozoa</taxon>
        <taxon>Evosea</taxon>
        <taxon>Eumycetozoa</taxon>
        <taxon>Dictyostelia</taxon>
        <taxon>Dictyosteliales</taxon>
        <taxon>Dictyosteliaceae</taxon>
        <taxon>Dictyostelium</taxon>
    </lineage>
</organism>